<dbReference type="CDD" id="cd23807">
    <property type="entry name" value="UEV_UBE2V"/>
    <property type="match status" value="1"/>
</dbReference>
<accession>A0A0J9WE13</accession>
<dbReference type="AlphaFoldDB" id="A0A0J9WE13"/>
<dbReference type="SUPFAM" id="SSF54495">
    <property type="entry name" value="UBC-like"/>
    <property type="match status" value="1"/>
</dbReference>
<dbReference type="Pfam" id="PF00179">
    <property type="entry name" value="UQ_con"/>
    <property type="match status" value="1"/>
</dbReference>
<name>A0A0J9WE13_PLAVI</name>
<dbReference type="Proteomes" id="UP000053239">
    <property type="component" value="Unassembled WGS sequence"/>
</dbReference>
<feature type="domain" description="UBC core" evidence="2">
    <location>
        <begin position="22"/>
        <end position="154"/>
    </location>
</feature>
<dbReference type="InterPro" id="IPR050113">
    <property type="entry name" value="Ub_conjugating_enzyme"/>
</dbReference>
<dbReference type="PROSITE" id="PS50127">
    <property type="entry name" value="UBC_2"/>
    <property type="match status" value="1"/>
</dbReference>
<evidence type="ECO:0000256" key="1">
    <source>
        <dbReference type="ARBA" id="ARBA00022786"/>
    </source>
</evidence>
<organism evidence="3 4">
    <name type="scientific">Plasmodium vivax North Korean</name>
    <dbReference type="NCBI Taxonomy" id="1035514"/>
    <lineage>
        <taxon>Eukaryota</taxon>
        <taxon>Sar</taxon>
        <taxon>Alveolata</taxon>
        <taxon>Apicomplexa</taxon>
        <taxon>Aconoidasida</taxon>
        <taxon>Haemosporida</taxon>
        <taxon>Plasmodiidae</taxon>
        <taxon>Plasmodium</taxon>
        <taxon>Plasmodium (Plasmodium)</taxon>
    </lineage>
</organism>
<dbReference type="SMART" id="SM00212">
    <property type="entry name" value="UBCc"/>
    <property type="match status" value="1"/>
</dbReference>
<reference evidence="3 4" key="1">
    <citation type="submission" date="2011-09" db="EMBL/GenBank/DDBJ databases">
        <title>The Genome Sequence of Plasmodium vivax North Korean.</title>
        <authorList>
            <consortium name="The Broad Institute Genome Sequencing Platform"/>
            <consortium name="The Broad Institute Genome Sequencing Center for Infectious Disease"/>
            <person name="Neafsey D."/>
            <person name="Carlton J."/>
            <person name="Barnwell J."/>
            <person name="Collins W."/>
            <person name="Escalante A."/>
            <person name="Mullikin J."/>
            <person name="Saul A."/>
            <person name="Guigo R."/>
            <person name="Camara F."/>
            <person name="Young S.K."/>
            <person name="Zeng Q."/>
            <person name="Gargeya S."/>
            <person name="Fitzgerald M."/>
            <person name="Haas B."/>
            <person name="Abouelleil A."/>
            <person name="Alvarado L."/>
            <person name="Arachchi H.M."/>
            <person name="Berlin A."/>
            <person name="Brown A."/>
            <person name="Chapman S.B."/>
            <person name="Chen Z."/>
            <person name="Dunbar C."/>
            <person name="Freedman E."/>
            <person name="Gearin G."/>
            <person name="Gellesch M."/>
            <person name="Goldberg J."/>
            <person name="Griggs A."/>
            <person name="Gujja S."/>
            <person name="Heiman D."/>
            <person name="Howarth C."/>
            <person name="Larson L."/>
            <person name="Lui A."/>
            <person name="MacDonald P.J.P."/>
            <person name="Montmayeur A."/>
            <person name="Murphy C."/>
            <person name="Neiman D."/>
            <person name="Pearson M."/>
            <person name="Priest M."/>
            <person name="Roberts A."/>
            <person name="Saif S."/>
            <person name="Shea T."/>
            <person name="Shenoy N."/>
            <person name="Sisk P."/>
            <person name="Stolte C."/>
            <person name="Sykes S."/>
            <person name="Wortman J."/>
            <person name="Nusbaum C."/>
            <person name="Birren B."/>
        </authorList>
    </citation>
    <scope>NUCLEOTIDE SEQUENCE [LARGE SCALE GENOMIC DNA]</scope>
    <source>
        <strain evidence="3 4">North Korean</strain>
    </source>
</reference>
<dbReference type="Gene3D" id="3.10.110.10">
    <property type="entry name" value="Ubiquitin Conjugating Enzyme"/>
    <property type="match status" value="1"/>
</dbReference>
<keyword evidence="1" id="KW-0833">Ubl conjugation pathway</keyword>
<proteinExistence type="predicted"/>
<dbReference type="PANTHER" id="PTHR24067">
    <property type="entry name" value="UBIQUITIN-CONJUGATING ENZYME E2"/>
    <property type="match status" value="1"/>
</dbReference>
<evidence type="ECO:0000313" key="3">
    <source>
        <dbReference type="EMBL" id="KMZ99858.1"/>
    </source>
</evidence>
<dbReference type="OrthoDB" id="6508832at2759"/>
<evidence type="ECO:0000313" key="4">
    <source>
        <dbReference type="Proteomes" id="UP000053239"/>
    </source>
</evidence>
<protein>
    <recommendedName>
        <fullName evidence="2">UBC core domain-containing protein</fullName>
    </recommendedName>
</protein>
<evidence type="ECO:0000259" key="2">
    <source>
        <dbReference type="PROSITE" id="PS50127"/>
    </source>
</evidence>
<dbReference type="FunFam" id="3.10.110.10:FF:000026">
    <property type="entry name" value="Ubiquitin-conjugating enzyme E2 variant"/>
    <property type="match status" value="1"/>
</dbReference>
<dbReference type="EMBL" id="KQ235376">
    <property type="protein sequence ID" value="KMZ99858.1"/>
    <property type="molecule type" value="Genomic_DNA"/>
</dbReference>
<sequence>MSERSNQLVLLILVCVVLVIVPRSFRLLDELERGQKGNVSEGVSFGLESADDITLSNWSCTIFGQPGTVFENRIYSLTIFCGDSYPDAPPTVKFDTKIEMSCVDAAGRVIKNNLHILKNWNRNYTIETILIALRQEMLSSVNKRLPQPNEGEMY</sequence>
<gene>
    <name evidence="3" type="ORF">PVNG_06535</name>
</gene>
<dbReference type="InterPro" id="IPR000608">
    <property type="entry name" value="UBC"/>
</dbReference>
<dbReference type="InterPro" id="IPR016135">
    <property type="entry name" value="UBQ-conjugating_enzyme/RWD"/>
</dbReference>